<evidence type="ECO:0000313" key="2">
    <source>
        <dbReference type="EMBL" id="SUE40608.1"/>
    </source>
</evidence>
<accession>A0A379N0G5</accession>
<protein>
    <recommendedName>
        <fullName evidence="1">DUF6538 domain-containing protein</fullName>
    </recommendedName>
</protein>
<dbReference type="RefSeq" id="WP_353406473.1">
    <property type="nucleotide sequence ID" value="NZ_AP031462.1"/>
</dbReference>
<name>A0A379N0G5_9PROT</name>
<dbReference type="InterPro" id="IPR046668">
    <property type="entry name" value="DUF6538"/>
</dbReference>
<feature type="domain" description="DUF6538" evidence="1">
    <location>
        <begin position="4"/>
        <end position="55"/>
    </location>
</feature>
<dbReference type="Pfam" id="PF20172">
    <property type="entry name" value="DUF6538"/>
    <property type="match status" value="1"/>
</dbReference>
<reference evidence="2 3" key="1">
    <citation type="submission" date="2018-06" db="EMBL/GenBank/DDBJ databases">
        <authorList>
            <consortium name="Pathogen Informatics"/>
            <person name="Doyle S."/>
        </authorList>
    </citation>
    <scope>NUCLEOTIDE SEQUENCE [LARGE SCALE GENOMIC DNA]</scope>
    <source>
        <strain evidence="2 3">NCTC13291</strain>
    </source>
</reference>
<dbReference type="GeneID" id="99635809"/>
<dbReference type="EMBL" id="UGVN01000001">
    <property type="protein sequence ID" value="SUE40608.1"/>
    <property type="molecule type" value="Genomic_DNA"/>
</dbReference>
<gene>
    <name evidence="2" type="ORF">NCTC13291_02176</name>
</gene>
<sequence length="86" mass="10064">MANLRRISQGWYARYIIPRSRWADFGGKREVVRTLQTRDLVEARSRRLKAMEAIEACQSALNWDPRSARKRDPLVRCVEGAFRRGS</sequence>
<proteinExistence type="predicted"/>
<dbReference type="Proteomes" id="UP000254919">
    <property type="component" value="Unassembled WGS sequence"/>
</dbReference>
<organism evidence="2 3">
    <name type="scientific">Roseomonas mucosa</name>
    <dbReference type="NCBI Taxonomy" id="207340"/>
    <lineage>
        <taxon>Bacteria</taxon>
        <taxon>Pseudomonadati</taxon>
        <taxon>Pseudomonadota</taxon>
        <taxon>Alphaproteobacteria</taxon>
        <taxon>Acetobacterales</taxon>
        <taxon>Roseomonadaceae</taxon>
        <taxon>Roseomonas</taxon>
    </lineage>
</organism>
<evidence type="ECO:0000259" key="1">
    <source>
        <dbReference type="Pfam" id="PF20172"/>
    </source>
</evidence>
<dbReference type="AlphaFoldDB" id="A0A379N0G5"/>
<evidence type="ECO:0000313" key="3">
    <source>
        <dbReference type="Proteomes" id="UP000254919"/>
    </source>
</evidence>